<evidence type="ECO:0000256" key="1">
    <source>
        <dbReference type="SAM" id="MobiDB-lite"/>
    </source>
</evidence>
<evidence type="ECO:0000313" key="3">
    <source>
        <dbReference type="WBParaSite" id="L893_g20719.t1"/>
    </source>
</evidence>
<organism evidence="2 3">
    <name type="scientific">Steinernema glaseri</name>
    <dbReference type="NCBI Taxonomy" id="37863"/>
    <lineage>
        <taxon>Eukaryota</taxon>
        <taxon>Metazoa</taxon>
        <taxon>Ecdysozoa</taxon>
        <taxon>Nematoda</taxon>
        <taxon>Chromadorea</taxon>
        <taxon>Rhabditida</taxon>
        <taxon>Tylenchina</taxon>
        <taxon>Panagrolaimomorpha</taxon>
        <taxon>Strongyloidoidea</taxon>
        <taxon>Steinernematidae</taxon>
        <taxon>Steinernema</taxon>
    </lineage>
</organism>
<dbReference type="AlphaFoldDB" id="A0A1I7YX22"/>
<protein>
    <submittedName>
        <fullName evidence="3">B box-type domain-containing protein</fullName>
    </submittedName>
</protein>
<feature type="region of interest" description="Disordered" evidence="1">
    <location>
        <begin position="247"/>
        <end position="304"/>
    </location>
</feature>
<accession>A0A1I7YX22</accession>
<proteinExistence type="predicted"/>
<dbReference type="Proteomes" id="UP000095287">
    <property type="component" value="Unplaced"/>
</dbReference>
<feature type="region of interest" description="Disordered" evidence="1">
    <location>
        <begin position="69"/>
        <end position="107"/>
    </location>
</feature>
<keyword evidence="2" id="KW-1185">Reference proteome</keyword>
<dbReference type="WBParaSite" id="L893_g20719.t1">
    <property type="protein sequence ID" value="L893_g20719.t1"/>
    <property type="gene ID" value="L893_g20719"/>
</dbReference>
<name>A0A1I7YX22_9BILA</name>
<evidence type="ECO:0000313" key="2">
    <source>
        <dbReference type="Proteomes" id="UP000095287"/>
    </source>
</evidence>
<sequence>MVLAINLNTFEVEKLNLMWPEDVHRPSVSCYITVDENMLYLSGRCAEDCRETHIFRFEKIFLNDEEAQGATIDSQSPNSADPEIPSPKKRRIAESPCGSPPSDVPGPADRCEDCRVVLNETFACNQCGKKACPKCLVLHHQHERQLFHKIASREAVRQKLEDSRRQVEEHNNQFAGAYSALKNVYQRKQESVVVAQNEIEAMLESESMIREDDLNEKLESIEQLKSDMSDITAAVLNVDGVSDEISQQIAGQEEENEENEDVEEEQDLQENEEEPEVPEQGNDDGSESYDPGQESDVSSESTDE</sequence>
<feature type="compositionally biased region" description="Acidic residues" evidence="1">
    <location>
        <begin position="252"/>
        <end position="287"/>
    </location>
</feature>
<reference evidence="3" key="1">
    <citation type="submission" date="2016-11" db="UniProtKB">
        <authorList>
            <consortium name="WormBaseParasite"/>
        </authorList>
    </citation>
    <scope>IDENTIFICATION</scope>
</reference>
<feature type="compositionally biased region" description="Polar residues" evidence="1">
    <location>
        <begin position="295"/>
        <end position="304"/>
    </location>
</feature>